<protein>
    <recommendedName>
        <fullName evidence="5">Protein kinase domain-containing protein</fullName>
    </recommendedName>
</protein>
<feature type="compositionally biased region" description="Low complexity" evidence="1">
    <location>
        <begin position="449"/>
        <end position="458"/>
    </location>
</feature>
<dbReference type="Gene3D" id="1.10.510.10">
    <property type="entry name" value="Transferase(Phosphotransferase) domain 1"/>
    <property type="match status" value="1"/>
</dbReference>
<evidence type="ECO:0000256" key="2">
    <source>
        <dbReference type="SAM" id="Phobius"/>
    </source>
</evidence>
<sequence>MTEEVGRGTVLAGRYRVVDALPSDLDGVSVWHANDQILDRPVRVRILQSGAVAPALDAARRAALVTDARLVRVLDVGMHEGVGYVVSEQITGASLAQLVERGPLTPDQARAVVGEAAAALEVARRRGVHHLALRPSVVHVSADGRVLVSGLAIDAALLGTALTDPRATSRTDTVDLVRLLYTGLTGRWPTDRDHDRDTSVQPAPVLDGRPVPPAEIAAGVPNDLDTLCVVTLGPHEDGPHTPGELVHELEPWGEIRVGRAAEEPDEPAGAGGAVAAGAAAAAAAAAADRPAAPVRVARQSVRSAFDELPAGAPRPGTPPPAVPRRQGVLPATAAPAAAAPSAGPATYPPAVPASLPPVAPTPEPEPWDSGPAFTDDPFTFVEDEPETGRRFDPTALVLVIVGVVVLVGLVFAARALFAPPVDDREPGAGQETAAQEDPATPEPAPAAPEEPAAPDQAAGPVPVVASIRTFDPTDPAGERVENVELAVDGDPSTFWFSYTYNRPDFGGLKEGMGLELALAGQSTVSGVTLHVNGTGGNVEVRATTAEAPTEGELLASGTLSQDTVLTFAEPVQASTIVLYFTELPTNAAGQFRLEVTEITVS</sequence>
<feature type="transmembrane region" description="Helical" evidence="2">
    <location>
        <begin position="395"/>
        <end position="417"/>
    </location>
</feature>
<feature type="compositionally biased region" description="Low complexity" evidence="1">
    <location>
        <begin position="330"/>
        <end position="345"/>
    </location>
</feature>
<keyword evidence="2" id="KW-0472">Membrane</keyword>
<feature type="compositionally biased region" description="Pro residues" evidence="1">
    <location>
        <begin position="346"/>
        <end position="364"/>
    </location>
</feature>
<dbReference type="EMBL" id="CP074405">
    <property type="protein sequence ID" value="QVI62381.1"/>
    <property type="molecule type" value="Genomic_DNA"/>
</dbReference>
<dbReference type="SUPFAM" id="SSF56112">
    <property type="entry name" value="Protein kinase-like (PK-like)"/>
    <property type="match status" value="1"/>
</dbReference>
<dbReference type="Gene3D" id="2.60.120.260">
    <property type="entry name" value="Galactose-binding domain-like"/>
    <property type="match status" value="1"/>
</dbReference>
<gene>
    <name evidence="3" type="ORF">KG103_18615</name>
</gene>
<feature type="region of interest" description="Disordered" evidence="1">
    <location>
        <begin position="306"/>
        <end position="386"/>
    </location>
</feature>
<evidence type="ECO:0000313" key="4">
    <source>
        <dbReference type="Proteomes" id="UP000677804"/>
    </source>
</evidence>
<accession>A0ABX8D7C5</accession>
<reference evidence="3 4" key="1">
    <citation type="submission" date="2021-05" db="EMBL/GenBank/DDBJ databases">
        <title>Novel species in genus Cellulomonas.</title>
        <authorList>
            <person name="Zhang G."/>
        </authorList>
    </citation>
    <scope>NUCLEOTIDE SEQUENCE [LARGE SCALE GENOMIC DNA]</scope>
    <source>
        <strain evidence="4">zg-ZUI222</strain>
    </source>
</reference>
<keyword evidence="2" id="KW-0812">Transmembrane</keyword>
<keyword evidence="4" id="KW-1185">Reference proteome</keyword>
<evidence type="ECO:0000256" key="1">
    <source>
        <dbReference type="SAM" id="MobiDB-lite"/>
    </source>
</evidence>
<proteinExistence type="predicted"/>
<evidence type="ECO:0000313" key="3">
    <source>
        <dbReference type="EMBL" id="QVI62381.1"/>
    </source>
</evidence>
<organism evidence="3 4">
    <name type="scientific">Cellulomonas wangleii</name>
    <dbReference type="NCBI Taxonomy" id="2816956"/>
    <lineage>
        <taxon>Bacteria</taxon>
        <taxon>Bacillati</taxon>
        <taxon>Actinomycetota</taxon>
        <taxon>Actinomycetes</taxon>
        <taxon>Micrococcales</taxon>
        <taxon>Cellulomonadaceae</taxon>
        <taxon>Cellulomonas</taxon>
    </lineage>
</organism>
<dbReference type="Gene3D" id="3.30.200.20">
    <property type="entry name" value="Phosphorylase Kinase, domain 1"/>
    <property type="match status" value="1"/>
</dbReference>
<evidence type="ECO:0008006" key="5">
    <source>
        <dbReference type="Google" id="ProtNLM"/>
    </source>
</evidence>
<dbReference type="CDD" id="cd13973">
    <property type="entry name" value="PK_MviN-like"/>
    <property type="match status" value="1"/>
</dbReference>
<name>A0ABX8D7C5_9CELL</name>
<dbReference type="Proteomes" id="UP000677804">
    <property type="component" value="Chromosome"/>
</dbReference>
<feature type="region of interest" description="Disordered" evidence="1">
    <location>
        <begin position="420"/>
        <end position="458"/>
    </location>
</feature>
<dbReference type="RefSeq" id="WP_207340046.1">
    <property type="nucleotide sequence ID" value="NZ_CP074405.1"/>
</dbReference>
<feature type="region of interest" description="Disordered" evidence="1">
    <location>
        <begin position="190"/>
        <end position="211"/>
    </location>
</feature>
<keyword evidence="2" id="KW-1133">Transmembrane helix</keyword>
<dbReference type="InterPro" id="IPR011009">
    <property type="entry name" value="Kinase-like_dom_sf"/>
</dbReference>